<dbReference type="Proteomes" id="UP001162881">
    <property type="component" value="Unassembled WGS sequence"/>
</dbReference>
<dbReference type="InterPro" id="IPR051682">
    <property type="entry name" value="Mito_Persulfide_Diox"/>
</dbReference>
<dbReference type="PANTHER" id="PTHR43084">
    <property type="entry name" value="PERSULFIDE DIOXYGENASE ETHE1"/>
    <property type="match status" value="1"/>
</dbReference>
<dbReference type="SUPFAM" id="SSF56281">
    <property type="entry name" value="Metallo-hydrolase/oxidoreductase"/>
    <property type="match status" value="1"/>
</dbReference>
<accession>A0ABT0BJC0</accession>
<keyword evidence="1" id="KW-0479">Metal-binding</keyword>
<name>A0ABT0BJC0_9SPHN</name>
<evidence type="ECO:0000256" key="1">
    <source>
        <dbReference type="ARBA" id="ARBA00022723"/>
    </source>
</evidence>
<dbReference type="RefSeq" id="WP_244024431.1">
    <property type="nucleotide sequence ID" value="NZ_JALHLF010000201.1"/>
</dbReference>
<dbReference type="PANTHER" id="PTHR43084:SF1">
    <property type="entry name" value="PERSULFIDE DIOXYGENASE ETHE1, MITOCHONDRIAL"/>
    <property type="match status" value="1"/>
</dbReference>
<dbReference type="EMBL" id="JALHLF010000201">
    <property type="protein sequence ID" value="MCJ2185040.1"/>
    <property type="molecule type" value="Genomic_DNA"/>
</dbReference>
<dbReference type="InterPro" id="IPR001279">
    <property type="entry name" value="Metallo-B-lactamas"/>
</dbReference>
<dbReference type="Gene3D" id="3.60.15.10">
    <property type="entry name" value="Ribonuclease Z/Hydroxyacylglutathione hydrolase-like"/>
    <property type="match status" value="1"/>
</dbReference>
<dbReference type="SMART" id="SM00849">
    <property type="entry name" value="Lactamase_B"/>
    <property type="match status" value="1"/>
</dbReference>
<proteinExistence type="predicted"/>
<keyword evidence="4" id="KW-1185">Reference proteome</keyword>
<gene>
    <name evidence="3" type="ORF">MTR62_20470</name>
</gene>
<evidence type="ECO:0000313" key="4">
    <source>
        <dbReference type="Proteomes" id="UP001162881"/>
    </source>
</evidence>
<reference evidence="3" key="1">
    <citation type="submission" date="2022-03" db="EMBL/GenBank/DDBJ databases">
        <title>Identification of a novel bacterium isolated from mangrove sediments.</title>
        <authorList>
            <person name="Pan X."/>
        </authorList>
    </citation>
    <scope>NUCLEOTIDE SEQUENCE</scope>
    <source>
        <strain evidence="3">B1949</strain>
    </source>
</reference>
<evidence type="ECO:0000313" key="3">
    <source>
        <dbReference type="EMBL" id="MCJ2185040.1"/>
    </source>
</evidence>
<protein>
    <submittedName>
        <fullName evidence="3">MBL fold metallo-hydrolase</fullName>
    </submittedName>
</protein>
<dbReference type="Pfam" id="PF00753">
    <property type="entry name" value="Lactamase_B"/>
    <property type="match status" value="1"/>
</dbReference>
<organism evidence="3 4">
    <name type="scientific">Novosphingobium organovorum</name>
    <dbReference type="NCBI Taxonomy" id="2930092"/>
    <lineage>
        <taxon>Bacteria</taxon>
        <taxon>Pseudomonadati</taxon>
        <taxon>Pseudomonadota</taxon>
        <taxon>Alphaproteobacteria</taxon>
        <taxon>Sphingomonadales</taxon>
        <taxon>Sphingomonadaceae</taxon>
        <taxon>Novosphingobium</taxon>
    </lineage>
</organism>
<dbReference type="InterPro" id="IPR036866">
    <property type="entry name" value="RibonucZ/Hydroxyglut_hydro"/>
</dbReference>
<comment type="caution">
    <text evidence="3">The sequence shown here is derived from an EMBL/GenBank/DDBJ whole genome shotgun (WGS) entry which is preliminary data.</text>
</comment>
<dbReference type="InterPro" id="IPR044528">
    <property type="entry name" value="POD-like_MBL-fold"/>
</dbReference>
<dbReference type="CDD" id="cd07724">
    <property type="entry name" value="POD-like_MBL-fold"/>
    <property type="match status" value="1"/>
</dbReference>
<evidence type="ECO:0000259" key="2">
    <source>
        <dbReference type="SMART" id="SM00849"/>
    </source>
</evidence>
<feature type="domain" description="Metallo-beta-lactamase" evidence="2">
    <location>
        <begin position="40"/>
        <end position="230"/>
    </location>
</feature>
<sequence>MSESPRLPDALSLAATQIETTRVHPASHPSIAAFFDEATFTVSYVVHDPASGEAAIIDSVLDYEAAAGRTTHRSADRIVDYVTSHDLKVTWLIETHAHADHLSAAPYLQQKLGGKLAIGKDIVRVQDVFGKLFNAGTEFERDGSQFDHLFADGERFAIGALEGIALHVPGHTPADMAYVIGDAAFVGDTLFMPDYGTARADFPGGDARQLYRSIRRLLSLPRETRLFLCHDYKAPGRDTFAWESTVGAQRDANVHVHDGVSEDDFVAMRSARDATLAMPNLILPSVQVNIRGGHLPEPEDNGVSYIKIPVNAI</sequence>